<dbReference type="SUPFAM" id="SSF56436">
    <property type="entry name" value="C-type lectin-like"/>
    <property type="match status" value="1"/>
</dbReference>
<dbReference type="InterPro" id="IPR033989">
    <property type="entry name" value="CD209-like_CTLD"/>
</dbReference>
<evidence type="ECO:0000256" key="6">
    <source>
        <dbReference type="ARBA" id="ARBA00022734"/>
    </source>
</evidence>
<dbReference type="CDD" id="cd03590">
    <property type="entry name" value="CLECT_DC-SIGN_like"/>
    <property type="match status" value="1"/>
</dbReference>
<dbReference type="GO" id="GO:0030246">
    <property type="term" value="F:carbohydrate binding"/>
    <property type="evidence" value="ECO:0007669"/>
    <property type="project" value="UniProtKB-KW"/>
</dbReference>
<dbReference type="FunFam" id="3.10.100.10:FF:000024">
    <property type="entry name" value="C-type lectin domain family 4 member A"/>
    <property type="match status" value="1"/>
</dbReference>
<keyword evidence="12 15" id="KW-0472">Membrane</keyword>
<keyword evidence="3" id="KW-0399">Innate immunity</keyword>
<dbReference type="AlphaFoldDB" id="A0A8C6IE97"/>
<dbReference type="Pfam" id="PF00059">
    <property type="entry name" value="Lectin_C"/>
    <property type="match status" value="1"/>
</dbReference>
<keyword evidence="5" id="KW-0479">Metal-binding</keyword>
<protein>
    <submittedName>
        <fullName evidence="17">C-type lectin domain family 4, member a1</fullName>
    </submittedName>
</protein>
<feature type="transmembrane region" description="Helical" evidence="15">
    <location>
        <begin position="55"/>
        <end position="76"/>
    </location>
</feature>
<dbReference type="Ensembl" id="ENSMSIT00000043636.1">
    <property type="protein sequence ID" value="ENSMSIP00000034616.1"/>
    <property type="gene ID" value="ENSMSIG00000028871.1"/>
</dbReference>
<evidence type="ECO:0000313" key="18">
    <source>
        <dbReference type="Proteomes" id="UP000694415"/>
    </source>
</evidence>
<keyword evidence="7" id="KW-0106">Calcium</keyword>
<keyword evidence="10 15" id="KW-1133">Transmembrane helix</keyword>
<evidence type="ECO:0000256" key="3">
    <source>
        <dbReference type="ARBA" id="ARBA00022588"/>
    </source>
</evidence>
<evidence type="ECO:0000256" key="1">
    <source>
        <dbReference type="ARBA" id="ARBA00004401"/>
    </source>
</evidence>
<dbReference type="GO" id="GO:0002250">
    <property type="term" value="P:adaptive immune response"/>
    <property type="evidence" value="ECO:0007669"/>
    <property type="project" value="UniProtKB-KW"/>
</dbReference>
<evidence type="ECO:0000256" key="5">
    <source>
        <dbReference type="ARBA" id="ARBA00022723"/>
    </source>
</evidence>
<evidence type="ECO:0000256" key="10">
    <source>
        <dbReference type="ARBA" id="ARBA00022989"/>
    </source>
</evidence>
<dbReference type="Gene3D" id="3.10.100.10">
    <property type="entry name" value="Mannose-Binding Protein A, subunit A"/>
    <property type="match status" value="1"/>
</dbReference>
<evidence type="ECO:0000259" key="16">
    <source>
        <dbReference type="PROSITE" id="PS50041"/>
    </source>
</evidence>
<organism evidence="17 18">
    <name type="scientific">Mus spicilegus</name>
    <name type="common">Mound-building mouse</name>
    <dbReference type="NCBI Taxonomy" id="10103"/>
    <lineage>
        <taxon>Eukaryota</taxon>
        <taxon>Metazoa</taxon>
        <taxon>Chordata</taxon>
        <taxon>Craniata</taxon>
        <taxon>Vertebrata</taxon>
        <taxon>Euteleostomi</taxon>
        <taxon>Mammalia</taxon>
        <taxon>Eutheria</taxon>
        <taxon>Euarchontoglires</taxon>
        <taxon>Glires</taxon>
        <taxon>Rodentia</taxon>
        <taxon>Myomorpha</taxon>
        <taxon>Muroidea</taxon>
        <taxon>Muridae</taxon>
        <taxon>Murinae</taxon>
        <taxon>Mus</taxon>
        <taxon>Mus</taxon>
    </lineage>
</organism>
<evidence type="ECO:0000256" key="2">
    <source>
        <dbReference type="ARBA" id="ARBA00022475"/>
    </source>
</evidence>
<keyword evidence="11" id="KW-1064">Adaptive immunity</keyword>
<accession>A0A8C6IE97</accession>
<reference evidence="17" key="2">
    <citation type="submission" date="2025-09" db="UniProtKB">
        <authorList>
            <consortium name="Ensembl"/>
        </authorList>
    </citation>
    <scope>IDENTIFICATION</scope>
</reference>
<dbReference type="GO" id="GO:0045087">
    <property type="term" value="P:innate immune response"/>
    <property type="evidence" value="ECO:0007669"/>
    <property type="project" value="UniProtKB-KW"/>
</dbReference>
<dbReference type="PROSITE" id="PS50041">
    <property type="entry name" value="C_TYPE_LECTIN_2"/>
    <property type="match status" value="1"/>
</dbReference>
<evidence type="ECO:0000256" key="8">
    <source>
        <dbReference type="ARBA" id="ARBA00022859"/>
    </source>
</evidence>
<keyword evidence="6" id="KW-0430">Lectin</keyword>
<dbReference type="GO" id="GO:0046872">
    <property type="term" value="F:metal ion binding"/>
    <property type="evidence" value="ECO:0007669"/>
    <property type="project" value="UniProtKB-KW"/>
</dbReference>
<dbReference type="GO" id="GO:0005886">
    <property type="term" value="C:plasma membrane"/>
    <property type="evidence" value="ECO:0007669"/>
    <property type="project" value="UniProtKB-SubCell"/>
</dbReference>
<dbReference type="SMART" id="SM00034">
    <property type="entry name" value="CLECT"/>
    <property type="match status" value="1"/>
</dbReference>
<evidence type="ECO:0000256" key="13">
    <source>
        <dbReference type="ARBA" id="ARBA00023157"/>
    </source>
</evidence>
<dbReference type="Proteomes" id="UP000694415">
    <property type="component" value="Unplaced"/>
</dbReference>
<dbReference type="PANTHER" id="PTHR46746">
    <property type="entry name" value="KILLER CELL LECTIN-LIKE RECEPTOR SUBFAMILY F MEMBER 2"/>
    <property type="match status" value="1"/>
</dbReference>
<keyword evidence="9" id="KW-0735">Signal-anchor</keyword>
<dbReference type="InterPro" id="IPR016187">
    <property type="entry name" value="CTDL_fold"/>
</dbReference>
<evidence type="ECO:0000256" key="15">
    <source>
        <dbReference type="SAM" id="Phobius"/>
    </source>
</evidence>
<keyword evidence="8" id="KW-0391">Immunity</keyword>
<dbReference type="PANTHER" id="PTHR46746:SF3">
    <property type="entry name" value="C-TYPE LECTIN DOMAIN-CONTAINING PROTEIN-RELATED"/>
    <property type="match status" value="1"/>
</dbReference>
<keyword evidence="14" id="KW-0325">Glycoprotein</keyword>
<keyword evidence="2" id="KW-1003">Cell membrane</keyword>
<keyword evidence="13" id="KW-1015">Disulfide bond</keyword>
<evidence type="ECO:0000256" key="14">
    <source>
        <dbReference type="ARBA" id="ARBA00023180"/>
    </source>
</evidence>
<feature type="domain" description="C-type lectin" evidence="16">
    <location>
        <begin position="121"/>
        <end position="239"/>
    </location>
</feature>
<evidence type="ECO:0000256" key="9">
    <source>
        <dbReference type="ARBA" id="ARBA00022968"/>
    </source>
</evidence>
<dbReference type="InterPro" id="IPR001304">
    <property type="entry name" value="C-type_lectin-like"/>
</dbReference>
<evidence type="ECO:0000256" key="7">
    <source>
        <dbReference type="ARBA" id="ARBA00022837"/>
    </source>
</evidence>
<keyword evidence="4 15" id="KW-0812">Transmembrane</keyword>
<reference evidence="17" key="1">
    <citation type="submission" date="2025-08" db="UniProtKB">
        <authorList>
            <consortium name="Ensembl"/>
        </authorList>
    </citation>
    <scope>IDENTIFICATION</scope>
</reference>
<dbReference type="GeneTree" id="ENSGT00940000158835"/>
<evidence type="ECO:0000256" key="11">
    <source>
        <dbReference type="ARBA" id="ARBA00023130"/>
    </source>
</evidence>
<proteinExistence type="predicted"/>
<name>A0A8C6IE97_MUSSI</name>
<sequence>MALPNIYTDVNFKNQPVSSGLISDSSSCTVSDSSSALPKKTTIHKSIPGFPRLLLALWIFFLLLAILFSVALIILFQMYSDLLEEKYTLERLNHARLHCVKNHSSVEDKVWSCCPKNWKPFDSHCYFTSRDTASWSKSEEKCSLRGAHLLVIQSQEEQDFITNTLNPRAAYYVGLSDPKGHGQWQWVDQTPYDQNATSWHSDEPSGNTEFCVVLSYHPNVKGWGWSVAPCDGDHRLICEMRQLYL</sequence>
<evidence type="ECO:0000256" key="12">
    <source>
        <dbReference type="ARBA" id="ARBA00023136"/>
    </source>
</evidence>
<keyword evidence="18" id="KW-1185">Reference proteome</keyword>
<comment type="subcellular location">
    <subcellularLocation>
        <location evidence="1">Cell membrane</location>
        <topology evidence="1">Single-pass type II membrane protein</topology>
    </subcellularLocation>
</comment>
<dbReference type="InterPro" id="IPR016186">
    <property type="entry name" value="C-type_lectin-like/link_sf"/>
</dbReference>
<evidence type="ECO:0000256" key="4">
    <source>
        <dbReference type="ARBA" id="ARBA00022692"/>
    </source>
</evidence>
<evidence type="ECO:0000313" key="17">
    <source>
        <dbReference type="Ensembl" id="ENSMSIP00000034616.1"/>
    </source>
</evidence>
<dbReference type="InterPro" id="IPR051379">
    <property type="entry name" value="C-type_Lectin_Receptor_IMM"/>
</dbReference>